<organism evidence="2 3">
    <name type="scientific">Bifidobacterium leontopitheci</name>
    <dbReference type="NCBI Taxonomy" id="2650774"/>
    <lineage>
        <taxon>Bacteria</taxon>
        <taxon>Bacillati</taxon>
        <taxon>Actinomycetota</taxon>
        <taxon>Actinomycetes</taxon>
        <taxon>Bifidobacteriales</taxon>
        <taxon>Bifidobacteriaceae</taxon>
        <taxon>Bifidobacterium</taxon>
    </lineage>
</organism>
<dbReference type="Proteomes" id="UP000441772">
    <property type="component" value="Unassembled WGS sequence"/>
</dbReference>
<comment type="caution">
    <text evidence="2">The sequence shown here is derived from an EMBL/GenBank/DDBJ whole genome shotgun (WGS) entry which is preliminary data.</text>
</comment>
<name>A0A6I1GGG4_9BIFI</name>
<dbReference type="AlphaFoldDB" id="A0A6I1GGG4"/>
<proteinExistence type="predicted"/>
<keyword evidence="2" id="KW-0547">Nucleotide-binding</keyword>
<feature type="region of interest" description="Disordered" evidence="1">
    <location>
        <begin position="19"/>
        <end position="43"/>
    </location>
</feature>
<dbReference type="GO" id="GO:0004386">
    <property type="term" value="F:helicase activity"/>
    <property type="evidence" value="ECO:0007669"/>
    <property type="project" value="UniProtKB-KW"/>
</dbReference>
<feature type="region of interest" description="Disordered" evidence="1">
    <location>
        <begin position="58"/>
        <end position="88"/>
    </location>
</feature>
<dbReference type="EMBL" id="WBVT01000008">
    <property type="protein sequence ID" value="KAB7790665.1"/>
    <property type="molecule type" value="Genomic_DNA"/>
</dbReference>
<sequence length="182" mass="20069">MHGFNLPWHCLPKRLRLVDSGAEGGSDASGTGDDGEDTADAVDWQAKYQDAIRHSREWEKRAKDNKTAADELEKLKESQMSEAQKAEARTAKLQKELDALKAEKQTAEWRAQVAEENGLPASLIVGDSLEAMQAHAKAVNEYVESRLPKTGIPAQTNGTVQPENPRSTLADDFRHAFGLINF</sequence>
<gene>
    <name evidence="2" type="ORF">F7D09_0771</name>
</gene>
<keyword evidence="2" id="KW-0378">Hydrolase</keyword>
<feature type="compositionally biased region" description="Low complexity" evidence="1">
    <location>
        <begin position="19"/>
        <end position="31"/>
    </location>
</feature>
<keyword evidence="2" id="KW-0067">ATP-binding</keyword>
<dbReference type="RefSeq" id="WP_152234128.1">
    <property type="nucleotide sequence ID" value="NZ_JBHSKZ010000027.1"/>
</dbReference>
<keyword evidence="3" id="KW-1185">Reference proteome</keyword>
<reference evidence="2 3" key="1">
    <citation type="submission" date="2019-09" db="EMBL/GenBank/DDBJ databases">
        <title>Characterization of the phylogenetic diversity of two novel species belonging to the genus Bifidobacterium: Bifidobacterium cebidarum sp. nov. and Bifidobacterium leontopitheci sp. nov.</title>
        <authorList>
            <person name="Lugli G.A."/>
            <person name="Duranti S."/>
            <person name="Milani C."/>
            <person name="Turroni F."/>
            <person name="Ventura M."/>
        </authorList>
    </citation>
    <scope>NUCLEOTIDE SEQUENCE [LARGE SCALE GENOMIC DNA]</scope>
    <source>
        <strain evidence="2 3">LMG 31471</strain>
    </source>
</reference>
<evidence type="ECO:0000256" key="1">
    <source>
        <dbReference type="SAM" id="MobiDB-lite"/>
    </source>
</evidence>
<accession>A0A6I1GGG4</accession>
<evidence type="ECO:0000313" key="3">
    <source>
        <dbReference type="Proteomes" id="UP000441772"/>
    </source>
</evidence>
<evidence type="ECO:0000313" key="2">
    <source>
        <dbReference type="EMBL" id="KAB7790665.1"/>
    </source>
</evidence>
<protein>
    <submittedName>
        <fullName evidence="2">Phage helicase</fullName>
    </submittedName>
</protein>
<keyword evidence="2" id="KW-0347">Helicase</keyword>